<comment type="caution">
    <text evidence="13">The sequence shown here is derived from an EMBL/GenBank/DDBJ whole genome shotgun (WGS) entry which is preliminary data.</text>
</comment>
<dbReference type="SUPFAM" id="SSF81891">
    <property type="entry name" value="Poly A polymerase C-terminal region-like"/>
    <property type="match status" value="1"/>
</dbReference>
<evidence type="ECO:0000256" key="1">
    <source>
        <dbReference type="ARBA" id="ARBA00001946"/>
    </source>
</evidence>
<name>A0A1R1MMI7_9BACT</name>
<gene>
    <name evidence="13" type="ORF">BLW93_02095</name>
</gene>
<dbReference type="Pfam" id="PF01966">
    <property type="entry name" value="HD"/>
    <property type="match status" value="1"/>
</dbReference>
<keyword evidence="3" id="KW-0819">tRNA processing</keyword>
<dbReference type="Gene3D" id="1.10.3090.10">
    <property type="entry name" value="cca-adding enzyme, domain 2"/>
    <property type="match status" value="1"/>
</dbReference>
<evidence type="ECO:0000256" key="6">
    <source>
        <dbReference type="ARBA" id="ARBA00022741"/>
    </source>
</evidence>
<evidence type="ECO:0000256" key="5">
    <source>
        <dbReference type="ARBA" id="ARBA00022723"/>
    </source>
</evidence>
<protein>
    <recommendedName>
        <fullName evidence="12">HD/PDEase domain-containing protein</fullName>
    </recommendedName>
</protein>
<dbReference type="InterPro" id="IPR003607">
    <property type="entry name" value="HD/PDEase_dom"/>
</dbReference>
<evidence type="ECO:0000256" key="3">
    <source>
        <dbReference type="ARBA" id="ARBA00022694"/>
    </source>
</evidence>
<keyword evidence="5" id="KW-0479">Metal-binding</keyword>
<evidence type="ECO:0000256" key="2">
    <source>
        <dbReference type="ARBA" id="ARBA00022679"/>
    </source>
</evidence>
<dbReference type="GO" id="GO:0008033">
    <property type="term" value="P:tRNA processing"/>
    <property type="evidence" value="ECO:0007669"/>
    <property type="project" value="UniProtKB-KW"/>
</dbReference>
<dbReference type="EMBL" id="MOEN01000005">
    <property type="protein sequence ID" value="OMH40987.1"/>
    <property type="molecule type" value="Genomic_DNA"/>
</dbReference>
<dbReference type="RefSeq" id="WP_076712466.1">
    <property type="nucleotide sequence ID" value="NZ_MOEN01000005.1"/>
</dbReference>
<proteinExistence type="inferred from homology"/>
<dbReference type="GO" id="GO:0046872">
    <property type="term" value="F:metal ion binding"/>
    <property type="evidence" value="ECO:0007669"/>
    <property type="project" value="UniProtKB-KW"/>
</dbReference>
<dbReference type="InterPro" id="IPR006675">
    <property type="entry name" value="HDIG_dom"/>
</dbReference>
<evidence type="ECO:0000259" key="12">
    <source>
        <dbReference type="SMART" id="SM00471"/>
    </source>
</evidence>
<dbReference type="CDD" id="cd05398">
    <property type="entry name" value="NT_ClassII-CCAase"/>
    <property type="match status" value="1"/>
</dbReference>
<evidence type="ECO:0000256" key="4">
    <source>
        <dbReference type="ARBA" id="ARBA00022695"/>
    </source>
</evidence>
<sequence>MENLKQLENILEKIINCVKDGYIVGGALRDFLLGIEDIKDVDIVISGNFYETIHCIEKATQQKGFLYTREKPVYTFYLNNIRVDITKLQGTIEEDLSHRDFTINTIAYSLKEKKIIDPLNGIKDLQKKILCPVSSSALKKDPVRILRGIRIKSKFHLSYSKKFTESAKKFANLIEKEPKERIREELIKILKLQNAYEAFKDMRELNVLYSIFPELAEEEKIPPSGLHQYPLIIHTLKTVEYICNIFKQWGKINHYVIKEVSNLTFSGNISGRELLIIAGLLHDIGKPLTVKEKNGHLTFYNHDKIGAKMAEKRLLTIGFGKKTASSAKKIIELHLRPFFLFQLFKGKQLSPKAVYKFIKAAGSLLPLIVIHSIADFKATSEKMNKDTDEFIWFLNEKVINFYLKVKSVKPLLSGKEIMKIKGIQEGKAVGRIKDKLIEFQILGRVKTKEEAIKAIKGFSP</sequence>
<keyword evidence="8" id="KW-0067">ATP-binding</keyword>
<evidence type="ECO:0000313" key="13">
    <source>
        <dbReference type="EMBL" id="OMH40987.1"/>
    </source>
</evidence>
<dbReference type="OrthoDB" id="9805698at2"/>
<dbReference type="SUPFAM" id="SSF81301">
    <property type="entry name" value="Nucleotidyltransferase"/>
    <property type="match status" value="1"/>
</dbReference>
<keyword evidence="6" id="KW-0547">Nucleotide-binding</keyword>
<dbReference type="PANTHER" id="PTHR47545">
    <property type="entry name" value="MULTIFUNCTIONAL CCA PROTEIN"/>
    <property type="match status" value="1"/>
</dbReference>
<keyword evidence="2 11" id="KW-0808">Transferase</keyword>
<keyword evidence="9" id="KW-0460">Magnesium</keyword>
<dbReference type="InterPro" id="IPR002646">
    <property type="entry name" value="PolA_pol_head_dom"/>
</dbReference>
<dbReference type="CDD" id="cd00077">
    <property type="entry name" value="HDc"/>
    <property type="match status" value="1"/>
</dbReference>
<dbReference type="Gene3D" id="3.30.460.10">
    <property type="entry name" value="Beta Polymerase, domain 2"/>
    <property type="match status" value="1"/>
</dbReference>
<dbReference type="AlphaFoldDB" id="A0A1R1MMI7"/>
<accession>A0A1R1MMI7</accession>
<dbReference type="GO" id="GO:0016779">
    <property type="term" value="F:nucleotidyltransferase activity"/>
    <property type="evidence" value="ECO:0007669"/>
    <property type="project" value="UniProtKB-KW"/>
</dbReference>
<keyword evidence="10 11" id="KW-0694">RNA-binding</keyword>
<dbReference type="GO" id="GO:0042245">
    <property type="term" value="P:RNA repair"/>
    <property type="evidence" value="ECO:0007669"/>
    <property type="project" value="UniProtKB-KW"/>
</dbReference>
<reference evidence="13 14" key="1">
    <citation type="submission" date="2016-10" db="EMBL/GenBank/DDBJ databases">
        <title>Genome sequence of a sulfur-reducing bacterium Desulfurobacterium indicum K6013.</title>
        <authorList>
            <person name="Cao J."/>
            <person name="Shao Z."/>
            <person name="Alain K."/>
            <person name="Jebbar M."/>
        </authorList>
    </citation>
    <scope>NUCLEOTIDE SEQUENCE [LARGE SCALE GENOMIC DNA]</scope>
    <source>
        <strain evidence="13 14">K6013</strain>
    </source>
</reference>
<evidence type="ECO:0000256" key="8">
    <source>
        <dbReference type="ARBA" id="ARBA00022840"/>
    </source>
</evidence>
<dbReference type="GO" id="GO:0005524">
    <property type="term" value="F:ATP binding"/>
    <property type="evidence" value="ECO:0007669"/>
    <property type="project" value="UniProtKB-KW"/>
</dbReference>
<comment type="similarity">
    <text evidence="11">Belongs to the tRNA nucleotidyltransferase/poly(A) polymerase family.</text>
</comment>
<dbReference type="Proteomes" id="UP000187408">
    <property type="component" value="Unassembled WGS sequence"/>
</dbReference>
<dbReference type="InterPro" id="IPR032828">
    <property type="entry name" value="PolyA_RNA-bd"/>
</dbReference>
<dbReference type="NCBIfam" id="TIGR00277">
    <property type="entry name" value="HDIG"/>
    <property type="match status" value="1"/>
</dbReference>
<dbReference type="Pfam" id="PF12627">
    <property type="entry name" value="PolyA_pol_RNAbd"/>
    <property type="match status" value="1"/>
</dbReference>
<evidence type="ECO:0000256" key="7">
    <source>
        <dbReference type="ARBA" id="ARBA00022800"/>
    </source>
</evidence>
<dbReference type="STRING" id="1914305.BLW93_02095"/>
<keyword evidence="7" id="KW-0692">RNA repair</keyword>
<dbReference type="PANTHER" id="PTHR47545:SF1">
    <property type="entry name" value="MULTIFUNCTIONAL CCA PROTEIN"/>
    <property type="match status" value="1"/>
</dbReference>
<dbReference type="SMART" id="SM00471">
    <property type="entry name" value="HDc"/>
    <property type="match status" value="1"/>
</dbReference>
<dbReference type="GO" id="GO:0003723">
    <property type="term" value="F:RNA binding"/>
    <property type="evidence" value="ECO:0007669"/>
    <property type="project" value="UniProtKB-KW"/>
</dbReference>
<dbReference type="Pfam" id="PF01743">
    <property type="entry name" value="PolyA_pol"/>
    <property type="match status" value="1"/>
</dbReference>
<organism evidence="13 14">
    <name type="scientific">Desulfurobacterium indicum</name>
    <dbReference type="NCBI Taxonomy" id="1914305"/>
    <lineage>
        <taxon>Bacteria</taxon>
        <taxon>Pseudomonadati</taxon>
        <taxon>Aquificota</taxon>
        <taxon>Aquificia</taxon>
        <taxon>Desulfurobacteriales</taxon>
        <taxon>Desulfurobacteriaceae</taxon>
        <taxon>Desulfurobacterium</taxon>
    </lineage>
</organism>
<evidence type="ECO:0000256" key="11">
    <source>
        <dbReference type="RuleBase" id="RU003953"/>
    </source>
</evidence>
<keyword evidence="14" id="KW-1185">Reference proteome</keyword>
<keyword evidence="4" id="KW-0548">Nucleotidyltransferase</keyword>
<dbReference type="InterPro" id="IPR043519">
    <property type="entry name" value="NT_sf"/>
</dbReference>
<evidence type="ECO:0000313" key="14">
    <source>
        <dbReference type="Proteomes" id="UP000187408"/>
    </source>
</evidence>
<comment type="cofactor">
    <cofactor evidence="1">
        <name>Mg(2+)</name>
        <dbReference type="ChEBI" id="CHEBI:18420"/>
    </cofactor>
</comment>
<evidence type="ECO:0000256" key="10">
    <source>
        <dbReference type="ARBA" id="ARBA00022884"/>
    </source>
</evidence>
<feature type="domain" description="HD/PDEase" evidence="12">
    <location>
        <begin position="227"/>
        <end position="389"/>
    </location>
</feature>
<evidence type="ECO:0000256" key="9">
    <source>
        <dbReference type="ARBA" id="ARBA00022842"/>
    </source>
</evidence>
<dbReference type="InterPro" id="IPR050124">
    <property type="entry name" value="tRNA_CCA-adding_enzyme"/>
</dbReference>
<dbReference type="InterPro" id="IPR006674">
    <property type="entry name" value="HD_domain"/>
</dbReference>